<evidence type="ECO:0000313" key="10">
    <source>
        <dbReference type="Proteomes" id="UP000019494"/>
    </source>
</evidence>
<dbReference type="EMBL" id="AWQS01000133">
    <property type="protein sequence ID" value="EWT05230.1"/>
    <property type="molecule type" value="Genomic_DNA"/>
</dbReference>
<dbReference type="AlphaFoldDB" id="W9GGN2"/>
<comment type="caution">
    <text evidence="9">The sequence shown here is derived from an EMBL/GenBank/DDBJ whole genome shotgun (WGS) entry which is preliminary data.</text>
</comment>
<keyword evidence="3 7" id="KW-0812">Transmembrane</keyword>
<dbReference type="InterPro" id="IPR050545">
    <property type="entry name" value="Mycobact_MmpL"/>
</dbReference>
<dbReference type="SUPFAM" id="SSF82866">
    <property type="entry name" value="Multidrug efflux transporter AcrB transmembrane domain"/>
    <property type="match status" value="2"/>
</dbReference>
<dbReference type="InterPro" id="IPR000731">
    <property type="entry name" value="SSD"/>
</dbReference>
<feature type="transmembrane region" description="Helical" evidence="7">
    <location>
        <begin position="313"/>
        <end position="333"/>
    </location>
</feature>
<evidence type="ECO:0000313" key="9">
    <source>
        <dbReference type="EMBL" id="EWT05230.1"/>
    </source>
</evidence>
<dbReference type="RefSeq" id="WP_034718140.1">
    <property type="nucleotide sequence ID" value="NZ_AWQS01000133.1"/>
</dbReference>
<accession>W9GGN2</accession>
<dbReference type="Proteomes" id="UP000019494">
    <property type="component" value="Unassembled WGS sequence"/>
</dbReference>
<evidence type="ECO:0000256" key="4">
    <source>
        <dbReference type="ARBA" id="ARBA00022989"/>
    </source>
</evidence>
<keyword evidence="2" id="KW-1003">Cell membrane</keyword>
<evidence type="ECO:0000256" key="6">
    <source>
        <dbReference type="SAM" id="Coils"/>
    </source>
</evidence>
<evidence type="ECO:0000256" key="3">
    <source>
        <dbReference type="ARBA" id="ARBA00022692"/>
    </source>
</evidence>
<keyword evidence="10" id="KW-1185">Reference proteome</keyword>
<feature type="transmembrane region" description="Helical" evidence="7">
    <location>
        <begin position="408"/>
        <end position="435"/>
    </location>
</feature>
<keyword evidence="6" id="KW-0175">Coiled coil</keyword>
<sequence length="864" mass="90958">MATLLYRLGAFSRRHFRTVIVGWLVLLGLATAGALGLSKPLSNTFEIPNAGYQQVFDRLQHEIPSASGGIGTVVLSTTNDTAFTAAQKRAVGQVIDEWSKLKGVREVRNPFQVEAQLTGAADQTKQARQKLDDGKAQLQAGEQRLASERAKLDAAQQQLDAQKAQLPKGFPTPPQLAAAQQRLDDGRAQLEAQSKKLQASKQQLQTGERDLALGERQVARSSALHVVSTDGTVALTQVQFVGSAQEVSTQTKDRLQEIGRTLAAQGVRADFSAEIVQDVSSVIGPGEITGIVIAGIVLLVVLGTLVAAGLPLLMSLVGVAVGIGASLTMTRFVDMNSVTPALALMLGLAVGIDYALFIISRHRTQLLAGMPREESIPRATGTAGTAVLFAGSTVIIALAALTVTGVPFLGVMGLVAAFTVAVAVLVALTLTPAVLEAAKHRIIPRRTWRKFGFTDRGEPRSDEGHLVESDEEAATHARSGWAGRVTRHPWLFALASVVLLAVVAIPAGSLRLGLPDGGSEAPNSTAHRTYSLTAEHFGAGANGPIIGVATLPAGLDTSAAEEKSLDVADQLATVTGVTAVVPFGMSEDRRTAAFQILPAEGPAEESTVATVEALRAAEPGIATATGAAVDFTGQTVANIDISQILSDSLPLYLGIVVGLSLLILVLIFRSLVVPLIATGGFLLSLAAAFGAVVAVYQWGWLGDLLGVNQPSAILSFLPTLLIGVLFGLAMDYQMFLVSGMREAHQHGQDARRAVLTGFDHGRVVVTAAALIMVAVFAGFVHAELTMIRPIGFGLAFGVLVDAFVVRMTLTPALMHLLGEKAWWIPRWLDRVLPNVDVEGATLSRTLAARAEAARHAEPAGRHTR</sequence>
<dbReference type="PATRIC" id="fig|584657.3.peg.2883"/>
<evidence type="ECO:0000259" key="8">
    <source>
        <dbReference type="PROSITE" id="PS50156"/>
    </source>
</evidence>
<keyword evidence="4 7" id="KW-1133">Transmembrane helix</keyword>
<feature type="transmembrane region" description="Helical" evidence="7">
    <location>
        <begin position="339"/>
        <end position="359"/>
    </location>
</feature>
<feature type="transmembrane region" description="Helical" evidence="7">
    <location>
        <begin position="288"/>
        <end position="306"/>
    </location>
</feature>
<dbReference type="PANTHER" id="PTHR33406:SF13">
    <property type="entry name" value="MEMBRANE PROTEIN YDFJ"/>
    <property type="match status" value="1"/>
</dbReference>
<evidence type="ECO:0000256" key="7">
    <source>
        <dbReference type="SAM" id="Phobius"/>
    </source>
</evidence>
<keyword evidence="5 7" id="KW-0472">Membrane</keyword>
<dbReference type="InterPro" id="IPR004869">
    <property type="entry name" value="MMPL_dom"/>
</dbReference>
<feature type="transmembrane region" description="Helical" evidence="7">
    <location>
        <begin position="675"/>
        <end position="700"/>
    </location>
</feature>
<comment type="subcellular location">
    <subcellularLocation>
        <location evidence="1">Cell membrane</location>
        <topology evidence="1">Multi-pass membrane protein</topology>
    </subcellularLocation>
</comment>
<feature type="transmembrane region" description="Helical" evidence="7">
    <location>
        <begin position="380"/>
        <end position="402"/>
    </location>
</feature>
<dbReference type="OrthoDB" id="7051771at2"/>
<feature type="transmembrane region" description="Helical" evidence="7">
    <location>
        <begin position="712"/>
        <end position="732"/>
    </location>
</feature>
<organism evidence="9 10">
    <name type="scientific">Intrasporangium chromatireducens Q5-1</name>
    <dbReference type="NCBI Taxonomy" id="584657"/>
    <lineage>
        <taxon>Bacteria</taxon>
        <taxon>Bacillati</taxon>
        <taxon>Actinomycetota</taxon>
        <taxon>Actinomycetes</taxon>
        <taxon>Micrococcales</taxon>
        <taxon>Intrasporangiaceae</taxon>
        <taxon>Intrasporangium</taxon>
    </lineage>
</organism>
<reference evidence="10" key="1">
    <citation type="submission" date="2013-08" db="EMBL/GenBank/DDBJ databases">
        <title>Intrasporangium oryzae NRRL B-24470.</title>
        <authorList>
            <person name="Liu H."/>
            <person name="Wang G."/>
        </authorList>
    </citation>
    <scope>NUCLEOTIDE SEQUENCE [LARGE SCALE GENOMIC DNA]</scope>
    <source>
        <strain evidence="10">Q5-1</strain>
    </source>
</reference>
<proteinExistence type="predicted"/>
<feature type="domain" description="SSD" evidence="8">
    <location>
        <begin position="317"/>
        <end position="437"/>
    </location>
</feature>
<feature type="transmembrane region" description="Helical" evidence="7">
    <location>
        <begin position="490"/>
        <end position="510"/>
    </location>
</feature>
<feature type="coiled-coil region" evidence="6">
    <location>
        <begin position="138"/>
        <end position="210"/>
    </location>
</feature>
<dbReference type="PROSITE" id="PS50156">
    <property type="entry name" value="SSD"/>
    <property type="match status" value="1"/>
</dbReference>
<dbReference type="Pfam" id="PF03176">
    <property type="entry name" value="MMPL"/>
    <property type="match status" value="2"/>
</dbReference>
<dbReference type="GO" id="GO:0005886">
    <property type="term" value="C:plasma membrane"/>
    <property type="evidence" value="ECO:0007669"/>
    <property type="project" value="UniProtKB-SubCell"/>
</dbReference>
<protein>
    <submittedName>
        <fullName evidence="9">RND transporter</fullName>
    </submittedName>
</protein>
<feature type="transmembrane region" description="Helical" evidence="7">
    <location>
        <begin position="786"/>
        <end position="805"/>
    </location>
</feature>
<feature type="transmembrane region" description="Helical" evidence="7">
    <location>
        <begin position="649"/>
        <end position="668"/>
    </location>
</feature>
<dbReference type="Gene3D" id="1.20.1640.10">
    <property type="entry name" value="Multidrug efflux transporter AcrB transmembrane domain"/>
    <property type="match status" value="2"/>
</dbReference>
<evidence type="ECO:0000256" key="1">
    <source>
        <dbReference type="ARBA" id="ARBA00004651"/>
    </source>
</evidence>
<gene>
    <name evidence="9" type="ORF">N864_06120</name>
</gene>
<evidence type="ECO:0000256" key="5">
    <source>
        <dbReference type="ARBA" id="ARBA00023136"/>
    </source>
</evidence>
<name>W9GGN2_9MICO</name>
<dbReference type="PANTHER" id="PTHR33406">
    <property type="entry name" value="MEMBRANE PROTEIN MJ1562-RELATED"/>
    <property type="match status" value="1"/>
</dbReference>
<feature type="transmembrane region" description="Helical" evidence="7">
    <location>
        <begin position="761"/>
        <end position="780"/>
    </location>
</feature>
<evidence type="ECO:0000256" key="2">
    <source>
        <dbReference type="ARBA" id="ARBA00022475"/>
    </source>
</evidence>